<dbReference type="GO" id="GO:0005524">
    <property type="term" value="F:ATP binding"/>
    <property type="evidence" value="ECO:0007669"/>
    <property type="project" value="InterPro"/>
</dbReference>
<organism evidence="2 3">
    <name type="scientific">Emergomyces pasteurianus Ep9510</name>
    <dbReference type="NCBI Taxonomy" id="1447872"/>
    <lineage>
        <taxon>Eukaryota</taxon>
        <taxon>Fungi</taxon>
        <taxon>Dikarya</taxon>
        <taxon>Ascomycota</taxon>
        <taxon>Pezizomycotina</taxon>
        <taxon>Eurotiomycetes</taxon>
        <taxon>Eurotiomycetidae</taxon>
        <taxon>Onygenales</taxon>
        <taxon>Ajellomycetaceae</taxon>
        <taxon>Emergomyces</taxon>
    </lineage>
</organism>
<feature type="domain" description="Protein kinase" evidence="1">
    <location>
        <begin position="1"/>
        <end position="156"/>
    </location>
</feature>
<dbReference type="GO" id="GO:0004672">
    <property type="term" value="F:protein kinase activity"/>
    <property type="evidence" value="ECO:0007669"/>
    <property type="project" value="InterPro"/>
</dbReference>
<dbReference type="InterPro" id="IPR000719">
    <property type="entry name" value="Prot_kinase_dom"/>
</dbReference>
<name>A0A1J9P429_9EURO</name>
<accession>A0A1J9P429</accession>
<evidence type="ECO:0000313" key="3">
    <source>
        <dbReference type="Proteomes" id="UP000182235"/>
    </source>
</evidence>
<dbReference type="AlphaFoldDB" id="A0A1J9P429"/>
<reference evidence="2 3" key="1">
    <citation type="submission" date="2015-07" db="EMBL/GenBank/DDBJ databases">
        <title>Emmonsia species relationships and genome sequence.</title>
        <authorList>
            <consortium name="The Broad Institute Genomics Platform"/>
            <person name="Cuomo C.A."/>
            <person name="Munoz J.F."/>
            <person name="Imamovic A."/>
            <person name="Priest M.E."/>
            <person name="Young S."/>
            <person name="Clay O.K."/>
            <person name="McEwen J.G."/>
        </authorList>
    </citation>
    <scope>NUCLEOTIDE SEQUENCE [LARGE SCALE GENOMIC DNA]</scope>
    <source>
        <strain evidence="2 3">UAMH 9510</strain>
    </source>
</reference>
<gene>
    <name evidence="2" type="ORF">AJ78_08420</name>
</gene>
<proteinExistence type="predicted"/>
<dbReference type="SUPFAM" id="SSF56112">
    <property type="entry name" value="Protein kinase-like (PK-like)"/>
    <property type="match status" value="1"/>
</dbReference>
<dbReference type="EMBL" id="LGRN01000740">
    <property type="protein sequence ID" value="OJD10618.1"/>
    <property type="molecule type" value="Genomic_DNA"/>
</dbReference>
<dbReference type="InterPro" id="IPR011009">
    <property type="entry name" value="Kinase-like_dom_sf"/>
</dbReference>
<dbReference type="Proteomes" id="UP000182235">
    <property type="component" value="Unassembled WGS sequence"/>
</dbReference>
<dbReference type="VEuPathDB" id="FungiDB:AJ78_08420"/>
<sequence length="156" mass="17806">MNVSLAQVFSTPLSTLRFHEVTAFSREILEGLSYIHDLHITHGQLNSENVLLSAETAAIKIDRHILNFKLLANIRSVNTMITECLEPYMILRHEDILISENFPDNLHEFQTRTRTTSASELLKHDFLQLSSGPQCLKCYIRTAQESAPKNLEILTE</sequence>
<evidence type="ECO:0000259" key="1">
    <source>
        <dbReference type="PROSITE" id="PS50011"/>
    </source>
</evidence>
<protein>
    <recommendedName>
        <fullName evidence="1">Protein kinase domain-containing protein</fullName>
    </recommendedName>
</protein>
<dbReference type="Gene3D" id="1.10.510.10">
    <property type="entry name" value="Transferase(Phosphotransferase) domain 1"/>
    <property type="match status" value="1"/>
</dbReference>
<dbReference type="OrthoDB" id="4188793at2759"/>
<keyword evidence="3" id="KW-1185">Reference proteome</keyword>
<comment type="caution">
    <text evidence="2">The sequence shown here is derived from an EMBL/GenBank/DDBJ whole genome shotgun (WGS) entry which is preliminary data.</text>
</comment>
<evidence type="ECO:0000313" key="2">
    <source>
        <dbReference type="EMBL" id="OJD10618.1"/>
    </source>
</evidence>
<dbReference type="PROSITE" id="PS50011">
    <property type="entry name" value="PROTEIN_KINASE_DOM"/>
    <property type="match status" value="1"/>
</dbReference>